<dbReference type="PANTHER" id="PTHR33872:SF2">
    <property type="entry name" value="DNA POLYMERASE EPSILON CATALYTIC SUBUNIT A"/>
    <property type="match status" value="1"/>
</dbReference>
<dbReference type="PANTHER" id="PTHR33872">
    <property type="entry name" value="DNA POLYMERASE EPSILON CATALYTIC SUBUNIT A"/>
    <property type="match status" value="1"/>
</dbReference>
<protein>
    <submittedName>
        <fullName evidence="2">Uncharacterized protein</fullName>
    </submittedName>
</protein>
<feature type="compositionally biased region" description="Basic and acidic residues" evidence="1">
    <location>
        <begin position="81"/>
        <end position="91"/>
    </location>
</feature>
<evidence type="ECO:0000256" key="1">
    <source>
        <dbReference type="SAM" id="MobiDB-lite"/>
    </source>
</evidence>
<reference evidence="2 3" key="1">
    <citation type="submission" date="2019-06" db="EMBL/GenBank/DDBJ databases">
        <title>A chromosomal-level reference genome of Carpinus fangiana (Coryloideae, Betulaceae).</title>
        <authorList>
            <person name="Yang X."/>
            <person name="Wang Z."/>
            <person name="Zhang L."/>
            <person name="Hao G."/>
            <person name="Liu J."/>
            <person name="Yang Y."/>
        </authorList>
    </citation>
    <scope>NUCLEOTIDE SEQUENCE [LARGE SCALE GENOMIC DNA]</scope>
    <source>
        <strain evidence="2">Cfa_2016G</strain>
        <tissue evidence="2">Leaf</tissue>
    </source>
</reference>
<evidence type="ECO:0000313" key="3">
    <source>
        <dbReference type="Proteomes" id="UP000327013"/>
    </source>
</evidence>
<feature type="region of interest" description="Disordered" evidence="1">
    <location>
        <begin position="115"/>
        <end position="138"/>
    </location>
</feature>
<name>A0A5N6RPQ6_9ROSI</name>
<dbReference type="EMBL" id="CM017327">
    <property type="protein sequence ID" value="KAE8100259.1"/>
    <property type="molecule type" value="Genomic_DNA"/>
</dbReference>
<feature type="compositionally biased region" description="Polar residues" evidence="1">
    <location>
        <begin position="121"/>
        <end position="130"/>
    </location>
</feature>
<organism evidence="2 3">
    <name type="scientific">Carpinus fangiana</name>
    <dbReference type="NCBI Taxonomy" id="176857"/>
    <lineage>
        <taxon>Eukaryota</taxon>
        <taxon>Viridiplantae</taxon>
        <taxon>Streptophyta</taxon>
        <taxon>Embryophyta</taxon>
        <taxon>Tracheophyta</taxon>
        <taxon>Spermatophyta</taxon>
        <taxon>Magnoliopsida</taxon>
        <taxon>eudicotyledons</taxon>
        <taxon>Gunneridae</taxon>
        <taxon>Pentapetalae</taxon>
        <taxon>rosids</taxon>
        <taxon>fabids</taxon>
        <taxon>Fagales</taxon>
        <taxon>Betulaceae</taxon>
        <taxon>Carpinus</taxon>
    </lineage>
</organism>
<keyword evidence="3" id="KW-1185">Reference proteome</keyword>
<gene>
    <name evidence="2" type="ORF">FH972_018174</name>
</gene>
<sequence>MGSLMAGWQSPALDPKSVALKRNSSLTRGEIDAYWRAKKKAEEEHFTAAISEISDGVQETAFENARKRFERSNSVPSSGNRTEDFKDMETETSLEKIIKKSGWWTRSNSAFLNEPPLHEGASSTYTSQFHVASLGPSK</sequence>
<dbReference type="AlphaFoldDB" id="A0A5N6RPQ6"/>
<proteinExistence type="predicted"/>
<dbReference type="OrthoDB" id="1858881at2759"/>
<accession>A0A5N6RPQ6</accession>
<evidence type="ECO:0000313" key="2">
    <source>
        <dbReference type="EMBL" id="KAE8100259.1"/>
    </source>
</evidence>
<feature type="region of interest" description="Disordered" evidence="1">
    <location>
        <begin position="68"/>
        <end position="91"/>
    </location>
</feature>
<dbReference type="Proteomes" id="UP000327013">
    <property type="component" value="Chromosome 7"/>
</dbReference>